<comment type="subcellular location">
    <subcellularLocation>
        <location evidence="1">Cell envelope</location>
    </subcellularLocation>
</comment>
<dbReference type="Proteomes" id="UP000826722">
    <property type="component" value="Chromosome"/>
</dbReference>
<feature type="coiled-coil region" evidence="3">
    <location>
        <begin position="149"/>
        <end position="176"/>
    </location>
</feature>
<evidence type="ECO:0000259" key="4">
    <source>
        <dbReference type="Pfam" id="PF25876"/>
    </source>
</evidence>
<dbReference type="InterPro" id="IPR058624">
    <property type="entry name" value="MdtA-like_HH"/>
</dbReference>
<dbReference type="Gene3D" id="2.40.420.20">
    <property type="match status" value="1"/>
</dbReference>
<evidence type="ECO:0000256" key="3">
    <source>
        <dbReference type="SAM" id="Coils"/>
    </source>
</evidence>
<evidence type="ECO:0000256" key="2">
    <source>
        <dbReference type="ARBA" id="ARBA00009477"/>
    </source>
</evidence>
<keyword evidence="3" id="KW-0175">Coiled coil</keyword>
<dbReference type="RefSeq" id="WP_221764770.1">
    <property type="nucleotide sequence ID" value="NZ_AP024110.1"/>
</dbReference>
<evidence type="ECO:0000313" key="8">
    <source>
        <dbReference type="EMBL" id="BCM24220.1"/>
    </source>
</evidence>
<feature type="domain" description="Multidrug resistance protein MdtA-like barrel-sandwich hybrid" evidence="5">
    <location>
        <begin position="71"/>
        <end position="212"/>
    </location>
</feature>
<evidence type="ECO:0000256" key="1">
    <source>
        <dbReference type="ARBA" id="ARBA00004196"/>
    </source>
</evidence>
<dbReference type="NCBIfam" id="TIGR01730">
    <property type="entry name" value="RND_mfp"/>
    <property type="match status" value="1"/>
</dbReference>
<evidence type="ECO:0000259" key="5">
    <source>
        <dbReference type="Pfam" id="PF25917"/>
    </source>
</evidence>
<dbReference type="Gene3D" id="2.40.30.170">
    <property type="match status" value="1"/>
</dbReference>
<dbReference type="KEGG" id="mpau:ZMTM_04790"/>
<evidence type="ECO:0000259" key="7">
    <source>
        <dbReference type="Pfam" id="PF25967"/>
    </source>
</evidence>
<dbReference type="GO" id="GO:0005886">
    <property type="term" value="C:plasma membrane"/>
    <property type="evidence" value="ECO:0007669"/>
    <property type="project" value="TreeGrafter"/>
</dbReference>
<dbReference type="Gene3D" id="2.40.50.100">
    <property type="match status" value="1"/>
</dbReference>
<protein>
    <submittedName>
        <fullName evidence="8">MexE family multidrug efflux RND transporter periplasmic adaptor subunit</fullName>
    </submittedName>
</protein>
<dbReference type="InterPro" id="IPR058626">
    <property type="entry name" value="MdtA-like_b-barrel"/>
</dbReference>
<dbReference type="PANTHER" id="PTHR30158:SF10">
    <property type="entry name" value="CATION EFFLUX PUMP"/>
    <property type="match status" value="1"/>
</dbReference>
<evidence type="ECO:0000259" key="6">
    <source>
        <dbReference type="Pfam" id="PF25944"/>
    </source>
</evidence>
<comment type="similarity">
    <text evidence="2">Belongs to the membrane fusion protein (MFP) (TC 8.A.1) family.</text>
</comment>
<dbReference type="PANTHER" id="PTHR30158">
    <property type="entry name" value="ACRA/E-RELATED COMPONENT OF DRUG EFFLUX TRANSPORTER"/>
    <property type="match status" value="1"/>
</dbReference>
<dbReference type="SUPFAM" id="SSF111369">
    <property type="entry name" value="HlyD-like secretion proteins"/>
    <property type="match status" value="1"/>
</dbReference>
<dbReference type="Pfam" id="PF25876">
    <property type="entry name" value="HH_MFP_RND"/>
    <property type="match status" value="1"/>
</dbReference>
<keyword evidence="9" id="KW-1185">Reference proteome</keyword>
<organism evidence="8 9">
    <name type="scientific">Methyloradius palustris</name>
    <dbReference type="NCBI Taxonomy" id="2778876"/>
    <lineage>
        <taxon>Bacteria</taxon>
        <taxon>Pseudomonadati</taxon>
        <taxon>Pseudomonadota</taxon>
        <taxon>Betaproteobacteria</taxon>
        <taxon>Nitrosomonadales</taxon>
        <taxon>Methylophilaceae</taxon>
        <taxon>Methyloradius</taxon>
    </lineage>
</organism>
<accession>A0A8D5JKT4</accession>
<dbReference type="Pfam" id="PF25944">
    <property type="entry name" value="Beta-barrel_RND"/>
    <property type="match status" value="1"/>
</dbReference>
<feature type="domain" description="Multidrug resistance protein MdtA-like alpha-helical hairpin" evidence="4">
    <location>
        <begin position="112"/>
        <end position="180"/>
    </location>
</feature>
<gene>
    <name evidence="8" type="primary">mdtA_1</name>
    <name evidence="8" type="ORF">ZMTM_04790</name>
</gene>
<dbReference type="InterPro" id="IPR058625">
    <property type="entry name" value="MdtA-like_BSH"/>
</dbReference>
<dbReference type="Gene3D" id="1.10.287.470">
    <property type="entry name" value="Helix hairpin bin"/>
    <property type="match status" value="1"/>
</dbReference>
<dbReference type="Pfam" id="PF25967">
    <property type="entry name" value="RND-MFP_C"/>
    <property type="match status" value="1"/>
</dbReference>
<dbReference type="GO" id="GO:0046677">
    <property type="term" value="P:response to antibiotic"/>
    <property type="evidence" value="ECO:0007669"/>
    <property type="project" value="TreeGrafter"/>
</dbReference>
<dbReference type="InterPro" id="IPR006143">
    <property type="entry name" value="RND_pump_MFP"/>
</dbReference>
<feature type="domain" description="Multidrug resistance protein MdtA-like beta-barrel" evidence="6">
    <location>
        <begin position="218"/>
        <end position="301"/>
    </location>
</feature>
<dbReference type="GO" id="GO:0022857">
    <property type="term" value="F:transmembrane transporter activity"/>
    <property type="evidence" value="ECO:0007669"/>
    <property type="project" value="InterPro"/>
</dbReference>
<reference evidence="8" key="1">
    <citation type="journal article" date="2021" name="Arch. Microbiol.">
        <title>Methyloradius palustris gen. nov., sp. nov., a methanol-oxidizing bacterium isolated from snow.</title>
        <authorList>
            <person name="Miyadera T."/>
            <person name="Kojima H."/>
            <person name="Fukui M."/>
        </authorList>
    </citation>
    <scope>NUCLEOTIDE SEQUENCE</scope>
    <source>
        <strain evidence="8">Zm11</strain>
    </source>
</reference>
<dbReference type="GO" id="GO:0030313">
    <property type="term" value="C:cell envelope"/>
    <property type="evidence" value="ECO:0007669"/>
    <property type="project" value="UniProtKB-SubCell"/>
</dbReference>
<evidence type="ECO:0000313" key="9">
    <source>
        <dbReference type="Proteomes" id="UP000826722"/>
    </source>
</evidence>
<sequence length="414" mass="44495">MKTASQIFSRKFILIALGIGLIGGGVISHNSQVKAAAVAAMPPAAVTVESVIEKPVIEWDDFSGRVEAVEYVEIRPRVSGTIDVIHFSEGQLVKKGDLLFTIDPRPFQAEVARADAQKSAAAAAVELAKTELERTRHLLEDHAVAQRELDERNNTYLNANAQLKAAEAALMTAQLNLQYTAITAPVSGRVSRAEITVGNLVGVGTNTPALTTLVSVSPVYVNFELDEQTYGRYLANGAAGNTNVDHIPVSIGLTSEEGYPHQGYIKSFDNRMDTASGTIRVRAVFDNKDNSLTPGMYAKVRTGGGGMKPALLIDDKAVGTDQDKKFVMVVGADNKATYRVIVLGPMVDGMRIVRSGLEKGEQIIVDGLQRVRPNDVVAPSVVANPAEATSATERTEKTASNIQQNLKYHKKTVI</sequence>
<dbReference type="AlphaFoldDB" id="A0A8D5JKT4"/>
<dbReference type="FunFam" id="2.40.420.20:FF:000001">
    <property type="entry name" value="Efflux RND transporter periplasmic adaptor subunit"/>
    <property type="match status" value="1"/>
</dbReference>
<dbReference type="Pfam" id="PF25917">
    <property type="entry name" value="BSH_RND"/>
    <property type="match status" value="1"/>
</dbReference>
<feature type="domain" description="Multidrug resistance protein MdtA-like C-terminal permuted SH3" evidence="7">
    <location>
        <begin position="310"/>
        <end position="370"/>
    </location>
</feature>
<proteinExistence type="inferred from homology"/>
<name>A0A8D5JKT4_9PROT</name>
<dbReference type="InterPro" id="IPR058627">
    <property type="entry name" value="MdtA-like_C"/>
</dbReference>
<dbReference type="EMBL" id="AP024110">
    <property type="protein sequence ID" value="BCM24220.1"/>
    <property type="molecule type" value="Genomic_DNA"/>
</dbReference>